<evidence type="ECO:0000256" key="1">
    <source>
        <dbReference type="SAM" id="MobiDB-lite"/>
    </source>
</evidence>
<reference evidence="2 3" key="1">
    <citation type="journal article" date="2013" name="Nat. Genet.">
        <title>The high-quality draft genome of peach (Prunus persica) identifies unique patterns of genetic diversity, domestication and genome evolution.</title>
        <authorList>
            <consortium name="International Peach Genome Initiative"/>
            <person name="Verde I."/>
            <person name="Abbott A.G."/>
            <person name="Scalabrin S."/>
            <person name="Jung S."/>
            <person name="Shu S."/>
            <person name="Marroni F."/>
            <person name="Zhebentyayeva T."/>
            <person name="Dettori M.T."/>
            <person name="Grimwood J."/>
            <person name="Cattonaro F."/>
            <person name="Zuccolo A."/>
            <person name="Rossini L."/>
            <person name="Jenkins J."/>
            <person name="Vendramin E."/>
            <person name="Meisel L.A."/>
            <person name="Decroocq V."/>
            <person name="Sosinski B."/>
            <person name="Prochnik S."/>
            <person name="Mitros T."/>
            <person name="Policriti A."/>
            <person name="Cipriani G."/>
            <person name="Dondini L."/>
            <person name="Ficklin S."/>
            <person name="Goodstein D.M."/>
            <person name="Xuan P."/>
            <person name="Del Fabbro C."/>
            <person name="Aramini V."/>
            <person name="Copetti D."/>
            <person name="Gonzalez S."/>
            <person name="Horner D.S."/>
            <person name="Falchi R."/>
            <person name="Lucas S."/>
            <person name="Mica E."/>
            <person name="Maldonado J."/>
            <person name="Lazzari B."/>
            <person name="Bielenberg D."/>
            <person name="Pirona R."/>
            <person name="Miculan M."/>
            <person name="Barakat A."/>
            <person name="Testolin R."/>
            <person name="Stella A."/>
            <person name="Tartarini S."/>
            <person name="Tonutti P."/>
            <person name="Arus P."/>
            <person name="Orellana A."/>
            <person name="Wells C."/>
            <person name="Main D."/>
            <person name="Vizzotto G."/>
            <person name="Silva H."/>
            <person name="Salamini F."/>
            <person name="Schmutz J."/>
            <person name="Morgante M."/>
            <person name="Rokhsar D.S."/>
        </authorList>
    </citation>
    <scope>NUCLEOTIDE SEQUENCE [LARGE SCALE GENOMIC DNA]</scope>
    <source>
        <strain evidence="3">cv. Nemared</strain>
    </source>
</reference>
<organism evidence="2 3">
    <name type="scientific">Prunus persica</name>
    <name type="common">Peach</name>
    <name type="synonym">Amygdalus persica</name>
    <dbReference type="NCBI Taxonomy" id="3760"/>
    <lineage>
        <taxon>Eukaryota</taxon>
        <taxon>Viridiplantae</taxon>
        <taxon>Streptophyta</taxon>
        <taxon>Embryophyta</taxon>
        <taxon>Tracheophyta</taxon>
        <taxon>Spermatophyta</taxon>
        <taxon>Magnoliopsida</taxon>
        <taxon>eudicotyledons</taxon>
        <taxon>Gunneridae</taxon>
        <taxon>Pentapetalae</taxon>
        <taxon>rosids</taxon>
        <taxon>fabids</taxon>
        <taxon>Rosales</taxon>
        <taxon>Rosaceae</taxon>
        <taxon>Amygdaloideae</taxon>
        <taxon>Amygdaleae</taxon>
        <taxon>Prunus</taxon>
    </lineage>
</organism>
<feature type="compositionally biased region" description="Polar residues" evidence="1">
    <location>
        <begin position="59"/>
        <end position="70"/>
    </location>
</feature>
<gene>
    <name evidence="2" type="ORF">PRUPE_2G118100</name>
</gene>
<keyword evidence="3" id="KW-1185">Reference proteome</keyword>
<evidence type="ECO:0000313" key="2">
    <source>
        <dbReference type="EMBL" id="ONI22271.1"/>
    </source>
</evidence>
<evidence type="ECO:0000313" key="3">
    <source>
        <dbReference type="Proteomes" id="UP000006882"/>
    </source>
</evidence>
<sequence>MINFLRVVIYWSPSGTASNSKQCTMLNPQRLGMAPFSTFHSLNFKEQRKRISRNGKPPSEQTRGPENSPL</sequence>
<accession>A0A251QEL8</accession>
<dbReference type="Gramene" id="ONI22271">
    <property type="protein sequence ID" value="ONI22271"/>
    <property type="gene ID" value="PRUPE_2G118100"/>
</dbReference>
<feature type="region of interest" description="Disordered" evidence="1">
    <location>
        <begin position="45"/>
        <end position="70"/>
    </location>
</feature>
<dbReference type="EMBL" id="CM007652">
    <property type="protein sequence ID" value="ONI22271.1"/>
    <property type="molecule type" value="Genomic_DNA"/>
</dbReference>
<dbReference type="Proteomes" id="UP000006882">
    <property type="component" value="Chromosome G2"/>
</dbReference>
<dbReference type="AlphaFoldDB" id="A0A251QEL8"/>
<proteinExistence type="predicted"/>
<protein>
    <submittedName>
        <fullName evidence="2">Uncharacterized protein</fullName>
    </submittedName>
</protein>
<name>A0A251QEL8_PRUPE</name>